<dbReference type="GO" id="GO:0015074">
    <property type="term" value="P:DNA integration"/>
    <property type="evidence" value="ECO:0007669"/>
    <property type="project" value="InterPro"/>
</dbReference>
<dbReference type="InterPro" id="IPR050951">
    <property type="entry name" value="Retrovirus_Pol_polyprotein"/>
</dbReference>
<accession>A0A3Q3IDU7</accession>
<dbReference type="Ensembl" id="ENSMALT00000001082.1">
    <property type="protein sequence ID" value="ENSMALP00000001039.1"/>
    <property type="gene ID" value="ENSMALG00000000807.1"/>
</dbReference>
<dbReference type="PANTHER" id="PTHR37984">
    <property type="entry name" value="PROTEIN CBG26694"/>
    <property type="match status" value="1"/>
</dbReference>
<name>A0A3Q3IDU7_MONAL</name>
<dbReference type="STRING" id="43700.ENSMALP00000001039"/>
<organism evidence="2 3">
    <name type="scientific">Monopterus albus</name>
    <name type="common">Swamp eel</name>
    <dbReference type="NCBI Taxonomy" id="43700"/>
    <lineage>
        <taxon>Eukaryota</taxon>
        <taxon>Metazoa</taxon>
        <taxon>Chordata</taxon>
        <taxon>Craniata</taxon>
        <taxon>Vertebrata</taxon>
        <taxon>Euteleostomi</taxon>
        <taxon>Actinopterygii</taxon>
        <taxon>Neopterygii</taxon>
        <taxon>Teleostei</taxon>
        <taxon>Neoteleostei</taxon>
        <taxon>Acanthomorphata</taxon>
        <taxon>Anabantaria</taxon>
        <taxon>Synbranchiformes</taxon>
        <taxon>Synbranchidae</taxon>
        <taxon>Monopterus</taxon>
    </lineage>
</organism>
<reference evidence="2" key="1">
    <citation type="submission" date="2025-08" db="UniProtKB">
        <authorList>
            <consortium name="Ensembl"/>
        </authorList>
    </citation>
    <scope>IDENTIFICATION</scope>
</reference>
<feature type="domain" description="Integrase catalytic" evidence="1">
    <location>
        <begin position="36"/>
        <end position="195"/>
    </location>
</feature>
<dbReference type="Proteomes" id="UP000261600">
    <property type="component" value="Unplaced"/>
</dbReference>
<dbReference type="PROSITE" id="PS50994">
    <property type="entry name" value="INTEGRASE"/>
    <property type="match status" value="1"/>
</dbReference>
<keyword evidence="3" id="KW-1185">Reference proteome</keyword>
<evidence type="ECO:0000259" key="1">
    <source>
        <dbReference type="PROSITE" id="PS50994"/>
    </source>
</evidence>
<dbReference type="Gene3D" id="2.30.30.850">
    <property type="match status" value="1"/>
</dbReference>
<sequence length="332" mass="37899">MWTAKDITKYFVTTCETCNQFNPRAAMKAGLGGFPVPDVPWKEIVVDFTDMGADKRVERKQYLLVCVDPFSKWVEAVPTKTKTGKEVKWLTREVIPQFGVPEIIRSDNGTHFSNDDLRLVERMFGIKHKFGAVYHAASQGLVEHANRTIKEGLTKVCADTNLTWVEALPIVSFNLRSIPNATLNVSPHEILTGRKMPCPLTVMPRDSTLLLLQHANMNDVSEQVIEILHRDQPEEPTPVAVDSWVYQKVHKLHWSEPRWKDPYKVAETTTHCVKLWLTENMLSNWIHKTHYSPAEDPAGWTVNEVRADLRTSVPELIYNPAEPEPQLEEDLP</sequence>
<dbReference type="GO" id="GO:0003676">
    <property type="term" value="F:nucleic acid binding"/>
    <property type="evidence" value="ECO:0007669"/>
    <property type="project" value="InterPro"/>
</dbReference>
<dbReference type="AlphaFoldDB" id="A0A3Q3IDU7"/>
<proteinExistence type="predicted"/>
<reference evidence="2" key="2">
    <citation type="submission" date="2025-09" db="UniProtKB">
        <authorList>
            <consortium name="Ensembl"/>
        </authorList>
    </citation>
    <scope>IDENTIFICATION</scope>
</reference>
<protein>
    <recommendedName>
        <fullName evidence="1">Integrase catalytic domain-containing protein</fullName>
    </recommendedName>
</protein>
<dbReference type="Pfam" id="PF00665">
    <property type="entry name" value="rve"/>
    <property type="match status" value="1"/>
</dbReference>
<dbReference type="InterPro" id="IPR036397">
    <property type="entry name" value="RNaseH_sf"/>
</dbReference>
<dbReference type="SUPFAM" id="SSF53098">
    <property type="entry name" value="Ribonuclease H-like"/>
    <property type="match status" value="1"/>
</dbReference>
<dbReference type="PANTHER" id="PTHR37984:SF5">
    <property type="entry name" value="PROTEIN NYNRIN-LIKE"/>
    <property type="match status" value="1"/>
</dbReference>
<dbReference type="InterPro" id="IPR012337">
    <property type="entry name" value="RNaseH-like_sf"/>
</dbReference>
<dbReference type="Gene3D" id="3.30.420.10">
    <property type="entry name" value="Ribonuclease H-like superfamily/Ribonuclease H"/>
    <property type="match status" value="1"/>
</dbReference>
<dbReference type="InterPro" id="IPR001584">
    <property type="entry name" value="Integrase_cat-core"/>
</dbReference>
<evidence type="ECO:0000313" key="2">
    <source>
        <dbReference type="Ensembl" id="ENSMALP00000001039.1"/>
    </source>
</evidence>
<evidence type="ECO:0000313" key="3">
    <source>
        <dbReference type="Proteomes" id="UP000261600"/>
    </source>
</evidence>